<evidence type="ECO:0000313" key="4">
    <source>
        <dbReference type="Proteomes" id="UP000610746"/>
    </source>
</evidence>
<dbReference type="NCBIfam" id="TIGR00666">
    <property type="entry name" value="PBP4"/>
    <property type="match status" value="1"/>
</dbReference>
<gene>
    <name evidence="3" type="ORF">HNQ03_000846</name>
</gene>
<dbReference type="PANTHER" id="PTHR30023">
    <property type="entry name" value="D-ALANYL-D-ALANINE CARBOXYPEPTIDASE"/>
    <property type="match status" value="1"/>
</dbReference>
<dbReference type="Gene3D" id="3.50.80.20">
    <property type="entry name" value="D-Ala-D-Ala carboxypeptidase C, peptidase S13"/>
    <property type="match status" value="1"/>
</dbReference>
<proteinExistence type="inferred from homology"/>
<dbReference type="PRINTS" id="PR00922">
    <property type="entry name" value="DADACBPTASE3"/>
</dbReference>
<dbReference type="GO" id="GO:0009002">
    <property type="term" value="F:serine-type D-Ala-D-Ala carboxypeptidase activity"/>
    <property type="evidence" value="ECO:0007669"/>
    <property type="project" value="UniProtKB-EC"/>
</dbReference>
<dbReference type="GO" id="GO:0006508">
    <property type="term" value="P:proteolysis"/>
    <property type="evidence" value="ECO:0007669"/>
    <property type="project" value="InterPro"/>
</dbReference>
<protein>
    <submittedName>
        <fullName evidence="3">D-alanyl-D-alanine carboxypeptidase/D-alanyl-D-alanine-endopeptidase (Penicillin-binding protein 4)</fullName>
        <ecNumber evidence="3">3.4.16.4</ecNumber>
        <ecNumber evidence="3">3.4.21.-</ecNumber>
    </submittedName>
</protein>
<dbReference type="InterPro" id="IPR000667">
    <property type="entry name" value="Peptidase_S13"/>
</dbReference>
<evidence type="ECO:0000256" key="1">
    <source>
        <dbReference type="ARBA" id="ARBA00006096"/>
    </source>
</evidence>
<dbReference type="PANTHER" id="PTHR30023:SF0">
    <property type="entry name" value="PENICILLIN-SENSITIVE CARBOXYPEPTIDASE A"/>
    <property type="match status" value="1"/>
</dbReference>
<dbReference type="AlphaFoldDB" id="A0A8J8G5U2"/>
<name>A0A8J8G5U2_9FLAO</name>
<keyword evidence="3" id="KW-0645">Protease</keyword>
<dbReference type="Proteomes" id="UP000610746">
    <property type="component" value="Unassembled WGS sequence"/>
</dbReference>
<sequence>MKSFSTLFLFAIQLFFSQNIASKLDAETKIILNSSSAYSANLSIYVAEENGDLVYEYNGNKGLSTASTQKIFSAAAALETLGKNYTYNTTASYSGKIEKEILEGNLFIKSNGDPTLGSWRYDGYKPEDFKKALINSIKNKNITKIEGNLIIDDSYFDFQTIPGGYPWDDLGNYYGSGVWSVNWRENQFDMYMVGSEIKGFNIPMEHIKWVSEVKTGGSSDNSLVFTAPHSGVGLINGTLPANKKYTVSGSIPNPPLALALEIKNWLKEAGIEFQGELLTNSNLKIEGKPLQFAPENSIILNYKSPTLDKIVYYFLQKSVNLYGETFIKTMAKEKRREGSFKEGVDYLQDFWKSKGINSYMINFADGSGLSPQNYVSAKAEVQALLYAKKQTWFEEYWAGFPTQNNGMKMKSGTIRNCKSFAGYQTSKSGKKYVFAVIVNNYQGGNVSAALYDILNNLK</sequence>
<evidence type="ECO:0000313" key="3">
    <source>
        <dbReference type="EMBL" id="NRS91779.1"/>
    </source>
</evidence>
<dbReference type="SUPFAM" id="SSF56601">
    <property type="entry name" value="beta-lactamase/transpeptidase-like"/>
    <property type="match status" value="1"/>
</dbReference>
<evidence type="ECO:0000256" key="2">
    <source>
        <dbReference type="ARBA" id="ARBA00022801"/>
    </source>
</evidence>
<dbReference type="InterPro" id="IPR012338">
    <property type="entry name" value="Beta-lactam/transpept-like"/>
</dbReference>
<keyword evidence="2 3" id="KW-0378">Hydrolase</keyword>
<organism evidence="3 4">
    <name type="scientific">Frigoriflavimonas asaccharolytica</name>
    <dbReference type="NCBI Taxonomy" id="2735899"/>
    <lineage>
        <taxon>Bacteria</taxon>
        <taxon>Pseudomonadati</taxon>
        <taxon>Bacteroidota</taxon>
        <taxon>Flavobacteriia</taxon>
        <taxon>Flavobacteriales</taxon>
        <taxon>Weeksellaceae</taxon>
        <taxon>Frigoriflavimonas</taxon>
    </lineage>
</organism>
<dbReference type="EMBL" id="JABSNO010000004">
    <property type="protein sequence ID" value="NRS91779.1"/>
    <property type="molecule type" value="Genomic_DNA"/>
</dbReference>
<comment type="similarity">
    <text evidence="1">Belongs to the peptidase S13 family.</text>
</comment>
<dbReference type="GO" id="GO:0000270">
    <property type="term" value="P:peptidoglycan metabolic process"/>
    <property type="evidence" value="ECO:0007669"/>
    <property type="project" value="TreeGrafter"/>
</dbReference>
<dbReference type="EC" id="3.4.16.4" evidence="3"/>
<dbReference type="Pfam" id="PF02113">
    <property type="entry name" value="Peptidase_S13"/>
    <property type="match status" value="1"/>
</dbReference>
<reference evidence="3" key="1">
    <citation type="submission" date="2020-05" db="EMBL/GenBank/DDBJ databases">
        <title>Genomic Encyclopedia of Type Strains, Phase IV (KMG-V): Genome sequencing to study the core and pangenomes of soil and plant-associated prokaryotes.</title>
        <authorList>
            <person name="Whitman W."/>
        </authorList>
    </citation>
    <scope>NUCLEOTIDE SEQUENCE</scope>
    <source>
        <strain evidence="3">16F</strain>
    </source>
</reference>
<dbReference type="EC" id="3.4.21.-" evidence="3"/>
<accession>A0A8J8G5U2</accession>
<dbReference type="Gene3D" id="3.40.710.10">
    <property type="entry name" value="DD-peptidase/beta-lactamase superfamily"/>
    <property type="match status" value="1"/>
</dbReference>
<comment type="caution">
    <text evidence="3">The sequence shown here is derived from an EMBL/GenBank/DDBJ whole genome shotgun (WGS) entry which is preliminary data.</text>
</comment>
<keyword evidence="3" id="KW-0121">Carboxypeptidase</keyword>
<keyword evidence="4" id="KW-1185">Reference proteome</keyword>
<dbReference type="RefSeq" id="WP_173778398.1">
    <property type="nucleotide sequence ID" value="NZ_JABSNO010000004.1"/>
</dbReference>